<feature type="region of interest" description="Disordered" evidence="2">
    <location>
        <begin position="1"/>
        <end position="100"/>
    </location>
</feature>
<feature type="compositionally biased region" description="Polar residues" evidence="2">
    <location>
        <begin position="68"/>
        <end position="80"/>
    </location>
</feature>
<dbReference type="AlphaFoldDB" id="A0A914QAJ3"/>
<keyword evidence="1" id="KW-0175">Coiled coil</keyword>
<evidence type="ECO:0000256" key="1">
    <source>
        <dbReference type="SAM" id="Coils"/>
    </source>
</evidence>
<evidence type="ECO:0000313" key="3">
    <source>
        <dbReference type="Proteomes" id="UP000887578"/>
    </source>
</evidence>
<keyword evidence="3" id="KW-1185">Reference proteome</keyword>
<dbReference type="Proteomes" id="UP000887578">
    <property type="component" value="Unplaced"/>
</dbReference>
<feature type="compositionally biased region" description="Polar residues" evidence="2">
    <location>
        <begin position="1"/>
        <end position="23"/>
    </location>
</feature>
<dbReference type="WBParaSite" id="PDA_v2.g28647.t1">
    <property type="protein sequence ID" value="PDA_v2.g28647.t1"/>
    <property type="gene ID" value="PDA_v2.g28647"/>
</dbReference>
<protein>
    <submittedName>
        <fullName evidence="4">Uncharacterized protein</fullName>
    </submittedName>
</protein>
<evidence type="ECO:0000256" key="2">
    <source>
        <dbReference type="SAM" id="MobiDB-lite"/>
    </source>
</evidence>
<evidence type="ECO:0000313" key="4">
    <source>
        <dbReference type="WBParaSite" id="PDA_v2.g28647.t1"/>
    </source>
</evidence>
<name>A0A914QAJ3_9BILA</name>
<proteinExistence type="predicted"/>
<feature type="compositionally biased region" description="Basic residues" evidence="2">
    <location>
        <begin position="26"/>
        <end position="43"/>
    </location>
</feature>
<organism evidence="3 4">
    <name type="scientific">Panagrolaimus davidi</name>
    <dbReference type="NCBI Taxonomy" id="227884"/>
    <lineage>
        <taxon>Eukaryota</taxon>
        <taxon>Metazoa</taxon>
        <taxon>Ecdysozoa</taxon>
        <taxon>Nematoda</taxon>
        <taxon>Chromadorea</taxon>
        <taxon>Rhabditida</taxon>
        <taxon>Tylenchina</taxon>
        <taxon>Panagrolaimomorpha</taxon>
        <taxon>Panagrolaimoidea</taxon>
        <taxon>Panagrolaimidae</taxon>
        <taxon>Panagrolaimus</taxon>
    </lineage>
</organism>
<sequence length="560" mass="63329">MRQQETSPRPSSVAQFRASQHLLNPNKRKAPSTKKVFVKKKKATVPQPRKGILKVPDRVYSDDEDFDGNQSDGSQTSAVSDASVCSRRSSRTRRAPPSHQDYVRTDTRVSFNLNGGEEDIEVEEIQRALQEQNELYNYDPSDVENEEVLVEDSANIQVEEEEEHAKRPKTKSSASTRRAVVNPPDLFFIGRCSTCVFAASYLDVTTGIVMKGSTVSLPVYGPSQVIYDGIETEIIAEDECKKYARGMGLKYGRASGRYIVFLSSAPERGVEENGDRIYHLEEENRTLRIELNTLKNRFNSLEQEFRTFRDEINAGRTIVPETSAQVQEANIDSLQRSTQSTPQRIFSQARVVAANINSPQRSTQSTPQRIFSQARVVATYEIADGPTWTWMSEEAARELRGANPDQKAFIRAIYKNMFNDIHSFHELPANMKKEFEKICMLLISPVTEGESNIVKKVIADEIKYQKGVIRTKLTAPKTAAVAMIDRAVPLVKQGDVWVPQGSVRYQHLGGANVRQWPLLFKLGSMADTMYAERKNPDNERSHWFYFIITRDGVLIPCSKE</sequence>
<accession>A0A914QAJ3</accession>
<feature type="coiled-coil region" evidence="1">
    <location>
        <begin position="277"/>
        <end position="311"/>
    </location>
</feature>
<feature type="region of interest" description="Disordered" evidence="2">
    <location>
        <begin position="157"/>
        <end position="176"/>
    </location>
</feature>
<reference evidence="4" key="1">
    <citation type="submission" date="2022-11" db="UniProtKB">
        <authorList>
            <consortium name="WormBaseParasite"/>
        </authorList>
    </citation>
    <scope>IDENTIFICATION</scope>
</reference>